<evidence type="ECO:0000313" key="2">
    <source>
        <dbReference type="Proteomes" id="UP001150581"/>
    </source>
</evidence>
<reference evidence="1" key="1">
    <citation type="submission" date="2022-07" db="EMBL/GenBank/DDBJ databases">
        <title>Phylogenomic reconstructions and comparative analyses of Kickxellomycotina fungi.</title>
        <authorList>
            <person name="Reynolds N.K."/>
            <person name="Stajich J.E."/>
            <person name="Barry K."/>
            <person name="Grigoriev I.V."/>
            <person name="Crous P."/>
            <person name="Smith M.E."/>
        </authorList>
    </citation>
    <scope>NUCLEOTIDE SEQUENCE</scope>
    <source>
        <strain evidence="1">Benny 63K</strain>
    </source>
</reference>
<organism evidence="1 2">
    <name type="scientific">Kickxella alabastrina</name>
    <dbReference type="NCBI Taxonomy" id="61397"/>
    <lineage>
        <taxon>Eukaryota</taxon>
        <taxon>Fungi</taxon>
        <taxon>Fungi incertae sedis</taxon>
        <taxon>Zoopagomycota</taxon>
        <taxon>Kickxellomycotina</taxon>
        <taxon>Kickxellomycetes</taxon>
        <taxon>Kickxellales</taxon>
        <taxon>Kickxellaceae</taxon>
        <taxon>Kickxella</taxon>
    </lineage>
</organism>
<sequence length="425" mass="46724">MFRTTAAKFSAFAAAGGQRGGSYFCSSMHRRSFFTHRKLTLGDNSWRTPIVIAAAAIAASTLGFVGYGMFFGPASQYPTPVRKLLREAGLAYLRTPNKQDLPKAVDRYTEALRLLDQIGSSDPKHAPDAPHVTGLVARLASVYTDMGDIDGTIRMYTDLLHRILGDDGMEDPRTQVRLLMDPELDAGQRQNILRALGCANKLAETYEVRATRSKRRSVLLADPDMESADVRAASRWYQWCLQVVMLTYQNHFNHQQLEQGKPLANTPSFDPDTLPRYFSIDVVTSLFYNAATFFSAHAQYGFAVPLLQRSLDLLRRGTDGGKEPNVCRSSILMSHLANAAVLMSDLPAAEKWSIDGLALAKQFPRNADCLNSFVALTYDLGAVYEAAGKADSARVQYRQAAEIARVIEDGEAEKLAAAALGRLSG</sequence>
<name>A0ACC1IED8_9FUNG</name>
<keyword evidence="2" id="KW-1185">Reference proteome</keyword>
<protein>
    <submittedName>
        <fullName evidence="1">Uncharacterized protein</fullName>
    </submittedName>
</protein>
<evidence type="ECO:0000313" key="1">
    <source>
        <dbReference type="EMBL" id="KAJ1894099.1"/>
    </source>
</evidence>
<proteinExistence type="predicted"/>
<dbReference type="Proteomes" id="UP001150581">
    <property type="component" value="Unassembled WGS sequence"/>
</dbReference>
<accession>A0ACC1IED8</accession>
<comment type="caution">
    <text evidence="1">The sequence shown here is derived from an EMBL/GenBank/DDBJ whole genome shotgun (WGS) entry which is preliminary data.</text>
</comment>
<dbReference type="EMBL" id="JANBPG010000738">
    <property type="protein sequence ID" value="KAJ1894099.1"/>
    <property type="molecule type" value="Genomic_DNA"/>
</dbReference>
<gene>
    <name evidence="1" type="ORF">LPJ66_005388</name>
</gene>